<dbReference type="Pfam" id="PF00023">
    <property type="entry name" value="Ank"/>
    <property type="match status" value="1"/>
</dbReference>
<evidence type="ECO:0000313" key="7">
    <source>
        <dbReference type="Proteomes" id="UP001369815"/>
    </source>
</evidence>
<gene>
    <name evidence="6" type="ORF">Daesc_008581</name>
</gene>
<name>A0AAX6MC87_9PEZI</name>
<dbReference type="GO" id="GO:0004672">
    <property type="term" value="F:protein kinase activity"/>
    <property type="evidence" value="ECO:0007669"/>
    <property type="project" value="InterPro"/>
</dbReference>
<evidence type="ECO:0000259" key="5">
    <source>
        <dbReference type="PROSITE" id="PS50011"/>
    </source>
</evidence>
<evidence type="ECO:0000256" key="3">
    <source>
        <dbReference type="PROSITE-ProRule" id="PRU00023"/>
    </source>
</evidence>
<dbReference type="SUPFAM" id="SSF48403">
    <property type="entry name" value="Ankyrin repeat"/>
    <property type="match status" value="2"/>
</dbReference>
<keyword evidence="2 3" id="KW-0040">ANK repeat</keyword>
<dbReference type="Pfam" id="PF00069">
    <property type="entry name" value="Pkinase"/>
    <property type="match status" value="1"/>
</dbReference>
<reference evidence="6 7" key="1">
    <citation type="journal article" date="2024" name="Front Chem Biol">
        <title>Unveiling the potential of Daldinia eschscholtzii MFLUCC 19-0629 through bioactivity and bioinformatics studies for enhanced sustainable agriculture production.</title>
        <authorList>
            <person name="Brooks S."/>
            <person name="Weaver J.A."/>
            <person name="Klomchit A."/>
            <person name="Alharthi S.A."/>
            <person name="Onlamun T."/>
            <person name="Nurani R."/>
            <person name="Vong T.K."/>
            <person name="Alberti F."/>
            <person name="Greco C."/>
        </authorList>
    </citation>
    <scope>NUCLEOTIDE SEQUENCE [LARGE SCALE GENOMIC DNA]</scope>
    <source>
        <strain evidence="6">MFLUCC 19-0629</strain>
    </source>
</reference>
<dbReference type="SMART" id="SM00220">
    <property type="entry name" value="S_TKc"/>
    <property type="match status" value="1"/>
</dbReference>
<feature type="domain" description="Protein kinase" evidence="5">
    <location>
        <begin position="70"/>
        <end position="363"/>
    </location>
</feature>
<dbReference type="PROSITE" id="PS50011">
    <property type="entry name" value="PROTEIN_KINASE_DOM"/>
    <property type="match status" value="1"/>
</dbReference>
<sequence>MEMERGQINDGALSIASTQTWNTFLSRTSVSSLSSAAFSNPHLTGRANGLDEVLNTVKTLSLRRIPYEEIERQDVVGEGETFVVERCVVRNQILAIKHLKTNLSPDDSVFRRRIQSVILELRIMRHAPLRSHPNILTVFGYGWNMGASRIAPYLLVQYAPYGTLRQYLQHTKPETSITQKEILIGDVAAATSALHLCGIIHGDIKLDNVLIFHSWDRPSKSIAKISDFGHSLIVTGNEDTEQYLKYGGTFIYNAPEVHNQKVCPIDRSALKKCDIWAFGLLTWEVFLDGDEYTNYVAKIEEQYVNSRDEVAVTIPHRFKDLAKESIPFSKRDLYGSIIRSAFNLTLQVDPTKRTSNLDRLPFLSKWHAVGVQGLQADLALHFGNSEWSYEMLRPENGREIPWEHEVHIYQGLRRTYNSSENRNGDAAWQLALCQYLGFGDSPALRSAHQLALAAERLGHPAAKVFAPLLEPQGPPESYFTEKTYSNRIVELLQQNKAVVEQSELAAACCKGDTETIFTWLMTPTESDEAAEEKCNILRFLFALEDSPQQPTIVKLLGWDGDRLPIDLPTKKVYTVHNQYPLRLSGSPLVFAISVNSADTVHQLLSLGADPCARAFAPDQFPEVDHRSKWTPIHVAVQYHCPEILSDLLRIALAQGYKNEVPYGCALSYSSCLERVAMHGKTHQKSLQETVFILKEFDDLLAATPNGMTPFMQAIDFQDTDVISALCSVQKGIENVPFQDPRNSTNFTHPIHFAAQLGCRRDIPEAVETIKTIAENMSFDKPLCDNFGRTPLHLAVTGPSKRAAGWLLDKSPSLLNIEDQFGMTALHYCTSAANTNLLLSKGADVNYTNKYGITPLHWACYRGNIDIVRCLLERKPLLNLKNNSYGTPLHCAIIRGSLDVTIALLEAGASVNEVNQLGTAPLHLASALCRHNIIRHLIQNGADLHMVDAKGMDAATIAKKLGTMAGIVASEILENNTTTSLEALYARRLDTDFEDTVLPSYQRTITTTTTTTTTATVSSSETIAHDSDTVLGGFELPEYSELFDVNAEQDQFDESEPDPEPQGPKRRLAEFIYTLTAEYLCSITDARYVSSKLPSIMRIANDVDFEKLSAYIDSEEDGANSIQTWDSFTEVTGCTRQAMLSRLVRSLNLVRLLREEIEFPEESLTKLHNAAKIDDIPEGDFQWYARYHCMAVALELARPIWDLWELDDAKVEMLRAIAKVANRVEGYSQYWPTFIAPLDRPNPFKGKSKDEVQEIFNQQPRISSPTPSDDSLGDTAGDTAEDTPDDVSEGVSEASSSKAED</sequence>
<keyword evidence="7" id="KW-1185">Reference proteome</keyword>
<feature type="compositionally biased region" description="Polar residues" evidence="4">
    <location>
        <begin position="1254"/>
        <end position="1268"/>
    </location>
</feature>
<dbReference type="Proteomes" id="UP001369815">
    <property type="component" value="Unassembled WGS sequence"/>
</dbReference>
<dbReference type="PANTHER" id="PTHR24198:SF194">
    <property type="entry name" value="INVERSIN-A"/>
    <property type="match status" value="1"/>
</dbReference>
<proteinExistence type="predicted"/>
<dbReference type="PROSITE" id="PS50088">
    <property type="entry name" value="ANK_REPEAT"/>
    <property type="match status" value="3"/>
</dbReference>
<protein>
    <recommendedName>
        <fullName evidence="5">Protein kinase domain-containing protein</fullName>
    </recommendedName>
</protein>
<dbReference type="Gene3D" id="1.10.510.10">
    <property type="entry name" value="Transferase(Phosphotransferase) domain 1"/>
    <property type="match status" value="1"/>
</dbReference>
<feature type="region of interest" description="Disordered" evidence="4">
    <location>
        <begin position="1245"/>
        <end position="1300"/>
    </location>
</feature>
<accession>A0AAX6MC87</accession>
<feature type="repeat" description="ANK" evidence="3">
    <location>
        <begin position="883"/>
        <end position="915"/>
    </location>
</feature>
<dbReference type="InterPro" id="IPR011009">
    <property type="entry name" value="Kinase-like_dom_sf"/>
</dbReference>
<comment type="caution">
    <text evidence="6">The sequence shown here is derived from an EMBL/GenBank/DDBJ whole genome shotgun (WGS) entry which is preliminary data.</text>
</comment>
<dbReference type="EMBL" id="JBANMG010000008">
    <property type="protein sequence ID" value="KAK6950255.1"/>
    <property type="molecule type" value="Genomic_DNA"/>
</dbReference>
<evidence type="ECO:0000256" key="1">
    <source>
        <dbReference type="ARBA" id="ARBA00022737"/>
    </source>
</evidence>
<dbReference type="Gene3D" id="1.25.40.20">
    <property type="entry name" value="Ankyrin repeat-containing domain"/>
    <property type="match status" value="2"/>
</dbReference>
<dbReference type="PRINTS" id="PR01415">
    <property type="entry name" value="ANKYRIN"/>
</dbReference>
<keyword evidence="1" id="KW-0677">Repeat</keyword>
<dbReference type="Pfam" id="PF12796">
    <property type="entry name" value="Ank_2"/>
    <property type="match status" value="1"/>
</dbReference>
<dbReference type="PROSITE" id="PS00108">
    <property type="entry name" value="PROTEIN_KINASE_ST"/>
    <property type="match status" value="1"/>
</dbReference>
<feature type="compositionally biased region" description="Acidic residues" evidence="4">
    <location>
        <begin position="1278"/>
        <end position="1287"/>
    </location>
</feature>
<feature type="repeat" description="ANK" evidence="3">
    <location>
        <begin position="850"/>
        <end position="882"/>
    </location>
</feature>
<dbReference type="GO" id="GO:0005524">
    <property type="term" value="F:ATP binding"/>
    <property type="evidence" value="ECO:0007669"/>
    <property type="project" value="InterPro"/>
</dbReference>
<dbReference type="InterPro" id="IPR000719">
    <property type="entry name" value="Prot_kinase_dom"/>
</dbReference>
<dbReference type="InterPro" id="IPR002110">
    <property type="entry name" value="Ankyrin_rpt"/>
</dbReference>
<dbReference type="CDD" id="cd00180">
    <property type="entry name" value="PKc"/>
    <property type="match status" value="1"/>
</dbReference>
<evidence type="ECO:0000256" key="2">
    <source>
        <dbReference type="ARBA" id="ARBA00023043"/>
    </source>
</evidence>
<evidence type="ECO:0000256" key="4">
    <source>
        <dbReference type="SAM" id="MobiDB-lite"/>
    </source>
</evidence>
<organism evidence="6 7">
    <name type="scientific">Daldinia eschscholtzii</name>
    <dbReference type="NCBI Taxonomy" id="292717"/>
    <lineage>
        <taxon>Eukaryota</taxon>
        <taxon>Fungi</taxon>
        <taxon>Dikarya</taxon>
        <taxon>Ascomycota</taxon>
        <taxon>Pezizomycotina</taxon>
        <taxon>Sordariomycetes</taxon>
        <taxon>Xylariomycetidae</taxon>
        <taxon>Xylariales</taxon>
        <taxon>Hypoxylaceae</taxon>
        <taxon>Daldinia</taxon>
    </lineage>
</organism>
<dbReference type="SMART" id="SM00248">
    <property type="entry name" value="ANK"/>
    <property type="match status" value="8"/>
</dbReference>
<dbReference type="InterPro" id="IPR008271">
    <property type="entry name" value="Ser/Thr_kinase_AS"/>
</dbReference>
<dbReference type="SUPFAM" id="SSF56112">
    <property type="entry name" value="Protein kinase-like (PK-like)"/>
    <property type="match status" value="1"/>
</dbReference>
<feature type="repeat" description="ANK" evidence="3">
    <location>
        <begin position="916"/>
        <end position="948"/>
    </location>
</feature>
<dbReference type="InterPro" id="IPR036770">
    <property type="entry name" value="Ankyrin_rpt-contain_sf"/>
</dbReference>
<dbReference type="PROSITE" id="PS50297">
    <property type="entry name" value="ANK_REP_REGION"/>
    <property type="match status" value="3"/>
</dbReference>
<evidence type="ECO:0000313" key="6">
    <source>
        <dbReference type="EMBL" id="KAK6950255.1"/>
    </source>
</evidence>
<dbReference type="PANTHER" id="PTHR24198">
    <property type="entry name" value="ANKYRIN REPEAT AND PROTEIN KINASE DOMAIN-CONTAINING PROTEIN"/>
    <property type="match status" value="1"/>
</dbReference>